<proteinExistence type="predicted"/>
<reference evidence="2" key="2">
    <citation type="submission" date="2020-10" db="EMBL/GenBank/DDBJ databases">
        <authorList>
            <person name="Cooper E.A."/>
            <person name="Brenton Z.W."/>
            <person name="Flinn B.S."/>
            <person name="Jenkins J."/>
            <person name="Shu S."/>
            <person name="Flowers D."/>
            <person name="Luo F."/>
            <person name="Wang Y."/>
            <person name="Xia P."/>
            <person name="Barry K."/>
            <person name="Daum C."/>
            <person name="Lipzen A."/>
            <person name="Yoshinaga Y."/>
            <person name="Schmutz J."/>
            <person name="Saski C."/>
            <person name="Vermerris W."/>
            <person name="Kresovich S."/>
        </authorList>
    </citation>
    <scope>NUCLEOTIDE SEQUENCE</scope>
</reference>
<reference evidence="2" key="1">
    <citation type="journal article" date="2019" name="BMC Genomics">
        <title>A new reference genome for Sorghum bicolor reveals high levels of sequence similarity between sweet and grain genotypes: implications for the genetics of sugar metabolism.</title>
        <authorList>
            <person name="Cooper E.A."/>
            <person name="Brenton Z.W."/>
            <person name="Flinn B.S."/>
            <person name="Jenkins J."/>
            <person name="Shu S."/>
            <person name="Flowers D."/>
            <person name="Luo F."/>
            <person name="Wang Y."/>
            <person name="Xia P."/>
            <person name="Barry K."/>
            <person name="Daum C."/>
            <person name="Lipzen A."/>
            <person name="Yoshinaga Y."/>
            <person name="Schmutz J."/>
            <person name="Saski C."/>
            <person name="Vermerris W."/>
            <person name="Kresovich S."/>
        </authorList>
    </citation>
    <scope>NUCLEOTIDE SEQUENCE</scope>
</reference>
<comment type="caution">
    <text evidence="2">The sequence shown here is derived from an EMBL/GenBank/DDBJ whole genome shotgun (WGS) entry which is preliminary data.</text>
</comment>
<evidence type="ECO:0000256" key="1">
    <source>
        <dbReference type="SAM" id="SignalP"/>
    </source>
</evidence>
<sequence length="118" mass="12617">MKQEASSNVARTMTMLFLLLASSAAMLFGSFVDAGRSSMSIAAAAPSNACMAAAAAAPSEDTGKFEVIFCAQSRCGYFEHTNDPYCYCCPDQSRVEYCHTTMADCRAHCAVCNPRCPT</sequence>
<dbReference type="EMBL" id="CM027681">
    <property type="protein sequence ID" value="KAG0542023.1"/>
    <property type="molecule type" value="Genomic_DNA"/>
</dbReference>
<keyword evidence="1" id="KW-0732">Signal</keyword>
<feature type="chain" id="PRO_5037230758" description="Bowman-Birk serine protease inhibitors family domain-containing protein" evidence="1">
    <location>
        <begin position="26"/>
        <end position="118"/>
    </location>
</feature>
<evidence type="ECO:0000313" key="2">
    <source>
        <dbReference type="EMBL" id="KAG0542023.1"/>
    </source>
</evidence>
<protein>
    <recommendedName>
        <fullName evidence="4">Bowman-Birk serine protease inhibitors family domain-containing protein</fullName>
    </recommendedName>
</protein>
<organism evidence="2 3">
    <name type="scientific">Sorghum bicolor</name>
    <name type="common">Sorghum</name>
    <name type="synonym">Sorghum vulgare</name>
    <dbReference type="NCBI Taxonomy" id="4558"/>
    <lineage>
        <taxon>Eukaryota</taxon>
        <taxon>Viridiplantae</taxon>
        <taxon>Streptophyta</taxon>
        <taxon>Embryophyta</taxon>
        <taxon>Tracheophyta</taxon>
        <taxon>Spermatophyta</taxon>
        <taxon>Magnoliopsida</taxon>
        <taxon>Liliopsida</taxon>
        <taxon>Poales</taxon>
        <taxon>Poaceae</taxon>
        <taxon>PACMAD clade</taxon>
        <taxon>Panicoideae</taxon>
        <taxon>Andropogonodae</taxon>
        <taxon>Andropogoneae</taxon>
        <taxon>Sorghinae</taxon>
        <taxon>Sorghum</taxon>
    </lineage>
</organism>
<accession>A0A921URV4</accession>
<dbReference type="AlphaFoldDB" id="A0A921URV4"/>
<feature type="signal peptide" evidence="1">
    <location>
        <begin position="1"/>
        <end position="25"/>
    </location>
</feature>
<gene>
    <name evidence="2" type="ORF">BDA96_02G067200</name>
</gene>
<dbReference type="Proteomes" id="UP000807115">
    <property type="component" value="Chromosome 2"/>
</dbReference>
<evidence type="ECO:0008006" key="4">
    <source>
        <dbReference type="Google" id="ProtNLM"/>
    </source>
</evidence>
<evidence type="ECO:0000313" key="3">
    <source>
        <dbReference type="Proteomes" id="UP000807115"/>
    </source>
</evidence>
<name>A0A921URV4_SORBI</name>